<dbReference type="AlphaFoldDB" id="A0AB39UA61"/>
<dbReference type="InterPro" id="IPR004703">
    <property type="entry name" value="PTS_sugar-sp_permease"/>
</dbReference>
<keyword evidence="6 9" id="KW-0812">Transmembrane</keyword>
<evidence type="ECO:0000313" key="10">
    <source>
        <dbReference type="EMBL" id="XDS45600.1"/>
    </source>
</evidence>
<organism evidence="10">
    <name type="scientific">Bifidobacterium aquikefiricola</name>
    <dbReference type="NCBI Taxonomy" id="3059038"/>
    <lineage>
        <taxon>Bacteria</taxon>
        <taxon>Bacillati</taxon>
        <taxon>Actinomycetota</taxon>
        <taxon>Actinomycetes</taxon>
        <taxon>Bifidobacteriales</taxon>
        <taxon>Bifidobacteriaceae</taxon>
        <taxon>Bifidobacterium</taxon>
    </lineage>
</organism>
<evidence type="ECO:0000256" key="6">
    <source>
        <dbReference type="ARBA" id="ARBA00022692"/>
    </source>
</evidence>
<feature type="transmembrane region" description="Helical" evidence="9">
    <location>
        <begin position="222"/>
        <end position="244"/>
    </location>
</feature>
<evidence type="ECO:0000256" key="9">
    <source>
        <dbReference type="SAM" id="Phobius"/>
    </source>
</evidence>
<evidence type="ECO:0000256" key="5">
    <source>
        <dbReference type="ARBA" id="ARBA00022683"/>
    </source>
</evidence>
<evidence type="ECO:0000256" key="2">
    <source>
        <dbReference type="ARBA" id="ARBA00022448"/>
    </source>
</evidence>
<dbReference type="InterPro" id="IPR013853">
    <property type="entry name" value="EIIC-GAT"/>
</dbReference>
<keyword evidence="4" id="KW-0762">Sugar transport</keyword>
<dbReference type="RefSeq" id="WP_369345134.1">
    <property type="nucleotide sequence ID" value="NZ_CP129674.1"/>
</dbReference>
<evidence type="ECO:0000256" key="8">
    <source>
        <dbReference type="ARBA" id="ARBA00023136"/>
    </source>
</evidence>
<comment type="subcellular location">
    <subcellularLocation>
        <location evidence="1">Cell membrane</location>
        <topology evidence="1">Multi-pass membrane protein</topology>
    </subcellularLocation>
</comment>
<evidence type="ECO:0000256" key="7">
    <source>
        <dbReference type="ARBA" id="ARBA00022989"/>
    </source>
</evidence>
<dbReference type="GO" id="GO:0005886">
    <property type="term" value="C:plasma membrane"/>
    <property type="evidence" value="ECO:0007669"/>
    <property type="project" value="UniProtKB-SubCell"/>
</dbReference>
<dbReference type="PANTHER" id="PTHR37324:SF2">
    <property type="entry name" value="PTS SYSTEM GALACTITOL-SPECIFIC EIIC COMPONENT"/>
    <property type="match status" value="1"/>
</dbReference>
<name>A0AB39UA61_9BIFI</name>
<keyword evidence="5" id="KW-0598">Phosphotransferase system</keyword>
<feature type="transmembrane region" description="Helical" evidence="9">
    <location>
        <begin position="195"/>
        <end position="215"/>
    </location>
</feature>
<reference evidence="10" key="1">
    <citation type="submission" date="2023-07" db="EMBL/GenBank/DDBJ databases">
        <title>Bifidobacterium aquikefiriaerophilum sp. nov. and Bifidobacterium eccum sp. nov., isolated from water kefir.</title>
        <authorList>
            <person name="Breselge S."/>
            <person name="Bellassi P."/>
            <person name="Barcenilla C."/>
            <person name="Alvarez-Ordonez A."/>
            <person name="Morelli L."/>
            <person name="Cotter P.D."/>
        </authorList>
    </citation>
    <scope>NUCLEOTIDE SEQUENCE</scope>
    <source>
        <strain evidence="10">WK041_4_12</strain>
    </source>
</reference>
<dbReference type="KEGG" id="baqk:QN215_09770"/>
<evidence type="ECO:0000256" key="3">
    <source>
        <dbReference type="ARBA" id="ARBA00022475"/>
    </source>
</evidence>
<dbReference type="PANTHER" id="PTHR37324">
    <property type="entry name" value="PTS SYSTEM GALACTITOL-SPECIFIC EIIC COMPONENT"/>
    <property type="match status" value="1"/>
</dbReference>
<feature type="transmembrane region" description="Helical" evidence="9">
    <location>
        <begin position="119"/>
        <end position="144"/>
    </location>
</feature>
<keyword evidence="8 9" id="KW-0472">Membrane</keyword>
<dbReference type="GO" id="GO:0009401">
    <property type="term" value="P:phosphoenolpyruvate-dependent sugar phosphotransferase system"/>
    <property type="evidence" value="ECO:0007669"/>
    <property type="project" value="UniProtKB-KW"/>
</dbReference>
<dbReference type="GO" id="GO:0015577">
    <property type="term" value="F:galactitol transmembrane transporter activity"/>
    <property type="evidence" value="ECO:0007669"/>
    <property type="project" value="InterPro"/>
</dbReference>
<keyword evidence="3" id="KW-1003">Cell membrane</keyword>
<accession>A0AB39UA61</accession>
<sequence length="288" mass="31219">MVYAVTKNFWFAVAFSWIIFAVVLKVADLAAPYIQKQYNLKGISFPHVAGLAWTPIAIMVNWVVDRIPGLRKVEFNAEKIQKRFGAFGEPVVLGFILGLVIGILAGYSPDKVLSLSVNVAAAMVLLPKMIDVLIEGLITVRDAAEKQLKVWFPDREFYIGMDTALLIGNPSVLATGLLLIPIAIVLALILPGNSMLPFADLASLTFILALVTPFVRQNMFKMLIVGTLSIIVILYVGSDISPFFTQSATMANIKLPADFSGIGSMTGAASSWIGWVAVKVGQLFNSIV</sequence>
<dbReference type="Pfam" id="PF03611">
    <property type="entry name" value="EIIC-GAT"/>
    <property type="match status" value="1"/>
</dbReference>
<evidence type="ECO:0000256" key="1">
    <source>
        <dbReference type="ARBA" id="ARBA00004651"/>
    </source>
</evidence>
<keyword evidence="2" id="KW-0813">Transport</keyword>
<feature type="transmembrane region" description="Helical" evidence="9">
    <location>
        <begin position="43"/>
        <end position="64"/>
    </location>
</feature>
<proteinExistence type="predicted"/>
<feature type="transmembrane region" description="Helical" evidence="9">
    <location>
        <begin position="9"/>
        <end position="31"/>
    </location>
</feature>
<evidence type="ECO:0000256" key="4">
    <source>
        <dbReference type="ARBA" id="ARBA00022597"/>
    </source>
</evidence>
<feature type="transmembrane region" description="Helical" evidence="9">
    <location>
        <begin position="84"/>
        <end position="107"/>
    </location>
</feature>
<protein>
    <submittedName>
        <fullName evidence="10">PTS transporter subunit IIC</fullName>
    </submittedName>
</protein>
<keyword evidence="7 9" id="KW-1133">Transmembrane helix</keyword>
<dbReference type="EMBL" id="CP129674">
    <property type="protein sequence ID" value="XDS45600.1"/>
    <property type="molecule type" value="Genomic_DNA"/>
</dbReference>
<feature type="transmembrane region" description="Helical" evidence="9">
    <location>
        <begin position="165"/>
        <end position="189"/>
    </location>
</feature>
<gene>
    <name evidence="10" type="ORF">QN215_09770</name>
</gene>